<reference evidence="3" key="1">
    <citation type="journal article" date="2019" name="Database">
        <title>The radish genome database (RadishGD): an integrated information resource for radish genomics.</title>
        <authorList>
            <person name="Yu H.J."/>
            <person name="Baek S."/>
            <person name="Lee Y.J."/>
            <person name="Cho A."/>
            <person name="Mun J.H."/>
        </authorList>
    </citation>
    <scope>NUCLEOTIDE SEQUENCE [LARGE SCALE GENOMIC DNA]</scope>
    <source>
        <strain evidence="3">cv. WK10039</strain>
    </source>
</reference>
<reference evidence="4" key="2">
    <citation type="submission" date="2025-08" db="UniProtKB">
        <authorList>
            <consortium name="RefSeq"/>
        </authorList>
    </citation>
    <scope>IDENTIFICATION</scope>
    <source>
        <tissue evidence="4">Leaf</tissue>
    </source>
</reference>
<feature type="domain" description="DUF4283" evidence="2">
    <location>
        <begin position="42"/>
        <end position="118"/>
    </location>
</feature>
<dbReference type="InterPro" id="IPR040256">
    <property type="entry name" value="At4g02000-like"/>
</dbReference>
<dbReference type="OrthoDB" id="1031350at2759"/>
<organism evidence="3 4">
    <name type="scientific">Raphanus sativus</name>
    <name type="common">Radish</name>
    <name type="synonym">Raphanus raphanistrum var. sativus</name>
    <dbReference type="NCBI Taxonomy" id="3726"/>
    <lineage>
        <taxon>Eukaryota</taxon>
        <taxon>Viridiplantae</taxon>
        <taxon>Streptophyta</taxon>
        <taxon>Embryophyta</taxon>
        <taxon>Tracheophyta</taxon>
        <taxon>Spermatophyta</taxon>
        <taxon>Magnoliopsida</taxon>
        <taxon>eudicotyledons</taxon>
        <taxon>Gunneridae</taxon>
        <taxon>Pentapetalae</taxon>
        <taxon>rosids</taxon>
        <taxon>malvids</taxon>
        <taxon>Brassicales</taxon>
        <taxon>Brassicaceae</taxon>
        <taxon>Brassiceae</taxon>
        <taxon>Raphanus</taxon>
    </lineage>
</organism>
<feature type="region of interest" description="Disordered" evidence="1">
    <location>
        <begin position="1"/>
        <end position="26"/>
    </location>
</feature>
<dbReference type="Proteomes" id="UP000504610">
    <property type="component" value="Chromosome 1"/>
</dbReference>
<dbReference type="KEGG" id="rsz:108830522"/>
<dbReference type="GeneID" id="108830522"/>
<proteinExistence type="predicted"/>
<dbReference type="InterPro" id="IPR025558">
    <property type="entry name" value="DUF4283"/>
</dbReference>
<evidence type="ECO:0000313" key="4">
    <source>
        <dbReference type="RefSeq" id="XP_018459618.1"/>
    </source>
</evidence>
<dbReference type="AlphaFoldDB" id="A0A6J0LI89"/>
<dbReference type="RefSeq" id="XP_018459618.1">
    <property type="nucleotide sequence ID" value="XM_018604116.1"/>
</dbReference>
<gene>
    <name evidence="4" type="primary">LOC108830522</name>
</gene>
<accession>A0A6J0LI89</accession>
<sequence length="214" mass="24921">MSRHYSRREKEKWVAESRTPTKRSPVRIPESNNEDLIAANFLTVIGRVTNPQVQRPRAVVDFLPQVWNLEGRVTGRALGTDRFQFKFVSEDDLLTVLRKGPYHYKKWMLLIQRWEPVVSALFPSTISFWVNIHGIPLHFWNEKTIDSIGDALGNCPVRIPDEARLRMDANGLQPLEMSRDILLPTGEVTEVEFEYVKLEKHCFQCHSLLHEKEN</sequence>
<dbReference type="Pfam" id="PF14111">
    <property type="entry name" value="DUF4283"/>
    <property type="match status" value="1"/>
</dbReference>
<protein>
    <submittedName>
        <fullName evidence="4">Uncharacterized protein At4g02000-like</fullName>
    </submittedName>
</protein>
<evidence type="ECO:0000256" key="1">
    <source>
        <dbReference type="SAM" id="MobiDB-lite"/>
    </source>
</evidence>
<dbReference type="PANTHER" id="PTHR31286">
    <property type="entry name" value="GLYCINE-RICH CELL WALL STRUCTURAL PROTEIN 1.8-LIKE"/>
    <property type="match status" value="1"/>
</dbReference>
<dbReference type="PANTHER" id="PTHR31286:SF163">
    <property type="entry name" value="ZINC KNUCKLE CX2CX4HX4C DOMAIN-CONTAINING PROTEIN"/>
    <property type="match status" value="1"/>
</dbReference>
<name>A0A6J0LI89_RAPSA</name>
<evidence type="ECO:0000313" key="3">
    <source>
        <dbReference type="Proteomes" id="UP000504610"/>
    </source>
</evidence>
<evidence type="ECO:0000259" key="2">
    <source>
        <dbReference type="Pfam" id="PF14111"/>
    </source>
</evidence>
<keyword evidence="3" id="KW-1185">Reference proteome</keyword>